<protein>
    <submittedName>
        <fullName evidence="1">Uncharacterized protein</fullName>
    </submittedName>
</protein>
<keyword evidence="2" id="KW-1185">Reference proteome</keyword>
<organism evidence="1 2">
    <name type="scientific">Linderina macrospora</name>
    <dbReference type="NCBI Taxonomy" id="4868"/>
    <lineage>
        <taxon>Eukaryota</taxon>
        <taxon>Fungi</taxon>
        <taxon>Fungi incertae sedis</taxon>
        <taxon>Zoopagomycota</taxon>
        <taxon>Kickxellomycotina</taxon>
        <taxon>Kickxellomycetes</taxon>
        <taxon>Kickxellales</taxon>
        <taxon>Kickxellaceae</taxon>
        <taxon>Linderina</taxon>
    </lineage>
</organism>
<sequence length="143" mass="16136">MGFFDSLLGKKTTVARSCPCCASHGKNYGEYWRHKTPLTFSTHCSCAPTNGHQCPVKSHYDVYECTTTCKKVKPKTKAKFSLFPKSSGAKKPKVAHHHHYNNERPATSYVATHQPKPTPLRMSADDKVYLYMPGDWRISKVNS</sequence>
<reference evidence="1" key="1">
    <citation type="submission" date="2022-07" db="EMBL/GenBank/DDBJ databases">
        <title>Phylogenomic reconstructions and comparative analyses of Kickxellomycotina fungi.</title>
        <authorList>
            <person name="Reynolds N.K."/>
            <person name="Stajich J.E."/>
            <person name="Barry K."/>
            <person name="Grigoriev I.V."/>
            <person name="Crous P."/>
            <person name="Smith M.E."/>
        </authorList>
    </citation>
    <scope>NUCLEOTIDE SEQUENCE</scope>
    <source>
        <strain evidence="1">NRRL 5244</strain>
    </source>
</reference>
<proteinExistence type="predicted"/>
<dbReference type="EMBL" id="JANBPW010000133">
    <property type="protein sequence ID" value="KAJ1950748.1"/>
    <property type="molecule type" value="Genomic_DNA"/>
</dbReference>
<gene>
    <name evidence="1" type="ORF">FBU59_000534</name>
</gene>
<evidence type="ECO:0000313" key="1">
    <source>
        <dbReference type="EMBL" id="KAJ1950748.1"/>
    </source>
</evidence>
<evidence type="ECO:0000313" key="2">
    <source>
        <dbReference type="Proteomes" id="UP001150603"/>
    </source>
</evidence>
<accession>A0ACC1JGN9</accession>
<name>A0ACC1JGN9_9FUNG</name>
<comment type="caution">
    <text evidence="1">The sequence shown here is derived from an EMBL/GenBank/DDBJ whole genome shotgun (WGS) entry which is preliminary data.</text>
</comment>
<dbReference type="Proteomes" id="UP001150603">
    <property type="component" value="Unassembled WGS sequence"/>
</dbReference>